<evidence type="ECO:0000256" key="1">
    <source>
        <dbReference type="ARBA" id="ARBA00004141"/>
    </source>
</evidence>
<feature type="transmembrane region" description="Helical" evidence="5">
    <location>
        <begin position="47"/>
        <end position="64"/>
    </location>
</feature>
<feature type="transmembrane region" description="Helical" evidence="5">
    <location>
        <begin position="151"/>
        <end position="169"/>
    </location>
</feature>
<reference evidence="6 7" key="1">
    <citation type="submission" date="2017-08" db="EMBL/GenBank/DDBJ databases">
        <title>Pusillimonas indicus sp. nov., a member of the family Alcaligenaceae isolated from surface seawater.</title>
        <authorList>
            <person name="Li J."/>
        </authorList>
    </citation>
    <scope>NUCLEOTIDE SEQUENCE [LARGE SCALE GENOMIC DNA]</scope>
    <source>
        <strain evidence="6 7">L52-1-41</strain>
    </source>
</reference>
<sequence>MSNYHVSAAFTFPRFLNTLGLIGITFVLAFAFVWQFAYNELPCPLCLLQRVAFMLVGIGFLLNARFGSSPIHYGITILSAIGGAIASGRQTLLHIAPGDPGFGSPFLGMHFYTWALILFVVIIAYCAVMLMLDRTMNGAVVTTPPNGVVRLIMWLFILMIVGNLASTFLECGLGACPDNPTEYLMLK</sequence>
<accession>A0A3A1YSR1</accession>
<dbReference type="GO" id="GO:0016020">
    <property type="term" value="C:membrane"/>
    <property type="evidence" value="ECO:0007669"/>
    <property type="project" value="UniProtKB-SubCell"/>
</dbReference>
<dbReference type="EMBL" id="NQYH01000012">
    <property type="protein sequence ID" value="RIY39960.1"/>
    <property type="molecule type" value="Genomic_DNA"/>
</dbReference>
<dbReference type="Proteomes" id="UP000266206">
    <property type="component" value="Unassembled WGS sequence"/>
</dbReference>
<evidence type="ECO:0000256" key="3">
    <source>
        <dbReference type="ARBA" id="ARBA00022989"/>
    </source>
</evidence>
<dbReference type="OrthoDB" id="3711263at2"/>
<evidence type="ECO:0000256" key="4">
    <source>
        <dbReference type="ARBA" id="ARBA00023136"/>
    </source>
</evidence>
<protein>
    <submittedName>
        <fullName evidence="6">Disulfide bond formation protein DsbB</fullName>
    </submittedName>
</protein>
<comment type="caution">
    <text evidence="6">The sequence shown here is derived from an EMBL/GenBank/DDBJ whole genome shotgun (WGS) entry which is preliminary data.</text>
</comment>
<dbReference type="Gene3D" id="1.20.1550.10">
    <property type="entry name" value="DsbB-like"/>
    <property type="match status" value="1"/>
</dbReference>
<keyword evidence="3 5" id="KW-1133">Transmembrane helix</keyword>
<dbReference type="RefSeq" id="WP_114419693.1">
    <property type="nucleotide sequence ID" value="NZ_NQYH01000012.1"/>
</dbReference>
<evidence type="ECO:0000256" key="2">
    <source>
        <dbReference type="ARBA" id="ARBA00022692"/>
    </source>
</evidence>
<dbReference type="SUPFAM" id="SSF158442">
    <property type="entry name" value="DsbB-like"/>
    <property type="match status" value="1"/>
</dbReference>
<proteinExistence type="predicted"/>
<feature type="transmembrane region" description="Helical" evidence="5">
    <location>
        <begin position="12"/>
        <end position="35"/>
    </location>
</feature>
<organism evidence="6 7">
    <name type="scientific">Neopusillimonas maritima</name>
    <dbReference type="NCBI Taxonomy" id="2026239"/>
    <lineage>
        <taxon>Bacteria</taxon>
        <taxon>Pseudomonadati</taxon>
        <taxon>Pseudomonadota</taxon>
        <taxon>Betaproteobacteria</taxon>
        <taxon>Burkholderiales</taxon>
        <taxon>Alcaligenaceae</taxon>
        <taxon>Neopusillimonas</taxon>
    </lineage>
</organism>
<feature type="transmembrane region" description="Helical" evidence="5">
    <location>
        <begin position="71"/>
        <end position="91"/>
    </location>
</feature>
<comment type="subcellular location">
    <subcellularLocation>
        <location evidence="1">Membrane</location>
        <topology evidence="1">Multi-pass membrane protein</topology>
    </subcellularLocation>
</comment>
<dbReference type="GO" id="GO:0006457">
    <property type="term" value="P:protein folding"/>
    <property type="evidence" value="ECO:0007669"/>
    <property type="project" value="InterPro"/>
</dbReference>
<evidence type="ECO:0000313" key="6">
    <source>
        <dbReference type="EMBL" id="RIY39960.1"/>
    </source>
</evidence>
<dbReference type="Pfam" id="PF02600">
    <property type="entry name" value="DsbB"/>
    <property type="match status" value="1"/>
</dbReference>
<name>A0A3A1YSR1_9BURK</name>
<gene>
    <name evidence="6" type="ORF">CJP73_12825</name>
</gene>
<dbReference type="GO" id="GO:0015035">
    <property type="term" value="F:protein-disulfide reductase activity"/>
    <property type="evidence" value="ECO:0007669"/>
    <property type="project" value="InterPro"/>
</dbReference>
<dbReference type="InterPro" id="IPR003752">
    <property type="entry name" value="DiS_bond_form_DsbB/BdbC"/>
</dbReference>
<keyword evidence="4 5" id="KW-0472">Membrane</keyword>
<keyword evidence="2 5" id="KW-0812">Transmembrane</keyword>
<feature type="transmembrane region" description="Helical" evidence="5">
    <location>
        <begin position="111"/>
        <end position="130"/>
    </location>
</feature>
<evidence type="ECO:0000256" key="5">
    <source>
        <dbReference type="SAM" id="Phobius"/>
    </source>
</evidence>
<evidence type="ECO:0000313" key="7">
    <source>
        <dbReference type="Proteomes" id="UP000266206"/>
    </source>
</evidence>
<dbReference type="InterPro" id="IPR023380">
    <property type="entry name" value="DsbB-like_sf"/>
</dbReference>
<dbReference type="AlphaFoldDB" id="A0A3A1YSR1"/>